<reference evidence="1 2" key="1">
    <citation type="journal article" date="2020" name="Nat. Commun.">
        <title>Genome of Tripterygium wilfordii and identification of cytochrome P450 involved in triptolide biosynthesis.</title>
        <authorList>
            <person name="Tu L."/>
            <person name="Su P."/>
            <person name="Zhang Z."/>
            <person name="Gao L."/>
            <person name="Wang J."/>
            <person name="Hu T."/>
            <person name="Zhou J."/>
            <person name="Zhang Y."/>
            <person name="Zhao Y."/>
            <person name="Liu Y."/>
            <person name="Song Y."/>
            <person name="Tong Y."/>
            <person name="Lu Y."/>
            <person name="Yang J."/>
            <person name="Xu C."/>
            <person name="Jia M."/>
            <person name="Peters R.J."/>
            <person name="Huang L."/>
            <person name="Gao W."/>
        </authorList>
    </citation>
    <scope>NUCLEOTIDE SEQUENCE [LARGE SCALE GENOMIC DNA]</scope>
    <source>
        <strain evidence="2">cv. XIE 37</strain>
        <tissue evidence="1">Leaf</tissue>
    </source>
</reference>
<evidence type="ECO:0000313" key="1">
    <source>
        <dbReference type="EMBL" id="KAF5740469.1"/>
    </source>
</evidence>
<dbReference type="AlphaFoldDB" id="A0A7J7D2J8"/>
<dbReference type="EMBL" id="JAAARO010000011">
    <property type="protein sequence ID" value="KAF5740469.1"/>
    <property type="molecule type" value="Genomic_DNA"/>
</dbReference>
<name>A0A7J7D2J8_TRIWF</name>
<keyword evidence="2" id="KW-1185">Reference proteome</keyword>
<protein>
    <submittedName>
        <fullName evidence="1">Protein NRT1/ PTR FAMILY 6.1 isoform X1</fullName>
    </submittedName>
</protein>
<gene>
    <name evidence="1" type="ORF">HS088_TW11G00538</name>
</gene>
<dbReference type="InParanoid" id="A0A7J7D2J8"/>
<accession>A0A7J7D2J8</accession>
<organism evidence="1 2">
    <name type="scientific">Tripterygium wilfordii</name>
    <name type="common">Thunder God vine</name>
    <dbReference type="NCBI Taxonomy" id="458696"/>
    <lineage>
        <taxon>Eukaryota</taxon>
        <taxon>Viridiplantae</taxon>
        <taxon>Streptophyta</taxon>
        <taxon>Embryophyta</taxon>
        <taxon>Tracheophyta</taxon>
        <taxon>Spermatophyta</taxon>
        <taxon>Magnoliopsida</taxon>
        <taxon>eudicotyledons</taxon>
        <taxon>Gunneridae</taxon>
        <taxon>Pentapetalae</taxon>
        <taxon>rosids</taxon>
        <taxon>fabids</taxon>
        <taxon>Celastrales</taxon>
        <taxon>Celastraceae</taxon>
        <taxon>Tripterygium</taxon>
    </lineage>
</organism>
<evidence type="ECO:0000313" key="2">
    <source>
        <dbReference type="Proteomes" id="UP000593562"/>
    </source>
</evidence>
<proteinExistence type="predicted"/>
<sequence>MHLICSHFFPSHLHSFLSNLLDFPLLVFQIAVRVCGGGRYLAASSSKSYVDQSTWLCLPTPSSPRLKDLNIREIRSLEDVPATSASFDGISVQNGGKKLRMFLIQYDNQRMAFGRA</sequence>
<comment type="caution">
    <text evidence="1">The sequence shown here is derived from an EMBL/GenBank/DDBJ whole genome shotgun (WGS) entry which is preliminary data.</text>
</comment>
<dbReference type="Proteomes" id="UP000593562">
    <property type="component" value="Unassembled WGS sequence"/>
</dbReference>